<dbReference type="InterPro" id="IPR036453">
    <property type="entry name" value="GluRdtase_dimer_dom_sf"/>
</dbReference>
<dbReference type="Pfam" id="PF01488">
    <property type="entry name" value="Shikimate_DH"/>
    <property type="match status" value="1"/>
</dbReference>
<dbReference type="Gene3D" id="3.40.50.720">
    <property type="entry name" value="NAD(P)-binding Rossmann-like Domain"/>
    <property type="match status" value="1"/>
</dbReference>
<dbReference type="SUPFAM" id="SSF69742">
    <property type="entry name" value="Glutamyl tRNA-reductase catalytic, N-terminal domain"/>
    <property type="match status" value="1"/>
</dbReference>
<evidence type="ECO:0000256" key="13">
    <source>
        <dbReference type="RuleBase" id="RU000584"/>
    </source>
</evidence>
<dbReference type="FunFam" id="3.40.50.720:FF:000031">
    <property type="entry name" value="Glutamyl-tRNA reductase"/>
    <property type="match status" value="1"/>
</dbReference>
<feature type="domain" description="Glutamyl-tRNA reductase N-terminal" evidence="16">
    <location>
        <begin position="13"/>
        <end position="146"/>
    </location>
</feature>
<feature type="site" description="Important for activity" evidence="8 12">
    <location>
        <position position="89"/>
    </location>
</feature>
<gene>
    <name evidence="8" type="primary">hemA</name>
    <name evidence="17" type="ORF">ABH15_12150</name>
</gene>
<reference evidence="17 18" key="1">
    <citation type="journal article" date="2015" name="Int. J. Syst. Evol. Microbiol.">
        <title>Methanoculleus taiwanensis sp. nov., a methanogen isolated from deep marine sediment at the deformation front area near Taiwan.</title>
        <authorList>
            <person name="Weng C.Y."/>
            <person name="Chen S.C."/>
            <person name="Lai M.C."/>
            <person name="Wu S.Y."/>
            <person name="Lin S."/>
            <person name="Yang T.F."/>
            <person name="Chen P.C."/>
        </authorList>
    </citation>
    <scope>NUCLEOTIDE SEQUENCE [LARGE SCALE GENOMIC DNA]</scope>
    <source>
        <strain evidence="17 18">CYW4</strain>
    </source>
</reference>
<evidence type="ECO:0000256" key="4">
    <source>
        <dbReference type="ARBA" id="ARBA00022857"/>
    </source>
</evidence>
<comment type="pathway">
    <text evidence="1 8 13">Porphyrin-containing compound metabolism; protoporphyrin-IX biosynthesis; 5-aminolevulinate from L-glutamyl-tRNA(Glu): step 1/2.</text>
</comment>
<proteinExistence type="inferred from homology"/>
<keyword evidence="4 8" id="KW-0521">NADP</keyword>
<dbReference type="UniPathway" id="UPA00251">
    <property type="reaction ID" value="UER00316"/>
</dbReference>
<comment type="similarity">
    <text evidence="2 8 13">Belongs to the glutamyl-tRNA reductase family.</text>
</comment>
<accession>A0A498GZG2</accession>
<protein>
    <recommendedName>
        <fullName evidence="3 8">Glutamyl-tRNA reductase</fullName>
        <shortName evidence="8">GluTR</shortName>
        <ecNumber evidence="3 8">1.2.1.70</ecNumber>
    </recommendedName>
</protein>
<evidence type="ECO:0000256" key="6">
    <source>
        <dbReference type="ARBA" id="ARBA00023244"/>
    </source>
</evidence>
<sequence>MPESTFSPLALAGVNHHSADIATLERFRFPDEDEFLRLARAYFKGALLLQTCNRVEVVVQGEGAALTEFLQEQGREGFFVLEGASVPRHLLELASGVDSMIVGEDQILGQLKKALSLSQTAGACSTLIELCVTKAVHVGVRVRRQTEINRGAVSIGSAAVTLAEKLLGSLKDRHILVVGTGEMGMLVAQALAAKDLTAIYVTNRTPRRAEILAGKIGGKAVKFDDLYRYIALSDVVISCTAAPHPVIHAGEIRAVMEERLWPLDVHPRHLILIDIAQPRDVEEDVRSIDGVHLFTIDDLREVSDTNLNSRKTEAERAQGIINEELDQFVRQMKRAAADETLALLYTWAESIRLRERDRALHRLGAADPRVASVVDDLTRSVIKKILSDMTVAIRSSAECGDLATAEALVRAMIQGEPLCFPRDE</sequence>
<dbReference type="SUPFAM" id="SSF69075">
    <property type="entry name" value="Glutamyl tRNA-reductase dimerization domain"/>
    <property type="match status" value="1"/>
</dbReference>
<evidence type="ECO:0000256" key="11">
    <source>
        <dbReference type="PIRSR" id="PIRSR000445-3"/>
    </source>
</evidence>
<dbReference type="InterPro" id="IPR015896">
    <property type="entry name" value="4pyrrol_synth_GluRdtase_dimer"/>
</dbReference>
<feature type="binding site" evidence="8 10">
    <location>
        <begin position="51"/>
        <end position="54"/>
    </location>
    <ligand>
        <name>substrate</name>
    </ligand>
</feature>
<dbReference type="HAMAP" id="MF_00087">
    <property type="entry name" value="Glu_tRNA_reductase"/>
    <property type="match status" value="1"/>
</dbReference>
<dbReference type="PANTHER" id="PTHR43013">
    <property type="entry name" value="GLUTAMYL-TRNA REDUCTASE"/>
    <property type="match status" value="1"/>
</dbReference>
<evidence type="ECO:0000256" key="5">
    <source>
        <dbReference type="ARBA" id="ARBA00023002"/>
    </source>
</evidence>
<evidence type="ECO:0000259" key="14">
    <source>
        <dbReference type="Pfam" id="PF00745"/>
    </source>
</evidence>
<keyword evidence="18" id="KW-1185">Reference proteome</keyword>
<comment type="caution">
    <text evidence="17">The sequence shown here is derived from an EMBL/GenBank/DDBJ whole genome shotgun (WGS) entry which is preliminary data.</text>
</comment>
<comment type="domain">
    <text evidence="8">Possesses an unusual extended V-shaped dimeric structure with each monomer consisting of three distinct domains arranged along a curved 'spinal' alpha-helix. The N-terminal catalytic domain specifically recognizes the glutamate moiety of the substrate. The second domain is the NADPH-binding domain, and the third C-terminal domain is responsible for dimerization.</text>
</comment>
<evidence type="ECO:0000313" key="18">
    <source>
        <dbReference type="Proteomes" id="UP000290932"/>
    </source>
</evidence>
<comment type="catalytic activity">
    <reaction evidence="7 8 13">
        <text>(S)-4-amino-5-oxopentanoate + tRNA(Glu) + NADP(+) = L-glutamyl-tRNA(Glu) + NADPH + H(+)</text>
        <dbReference type="Rhea" id="RHEA:12344"/>
        <dbReference type="Rhea" id="RHEA-COMP:9663"/>
        <dbReference type="Rhea" id="RHEA-COMP:9680"/>
        <dbReference type="ChEBI" id="CHEBI:15378"/>
        <dbReference type="ChEBI" id="CHEBI:57501"/>
        <dbReference type="ChEBI" id="CHEBI:57783"/>
        <dbReference type="ChEBI" id="CHEBI:58349"/>
        <dbReference type="ChEBI" id="CHEBI:78442"/>
        <dbReference type="ChEBI" id="CHEBI:78520"/>
        <dbReference type="EC" id="1.2.1.70"/>
    </reaction>
</comment>
<dbReference type="Proteomes" id="UP000290932">
    <property type="component" value="Unassembled WGS sequence"/>
</dbReference>
<evidence type="ECO:0000256" key="8">
    <source>
        <dbReference type="HAMAP-Rule" id="MF_00087"/>
    </source>
</evidence>
<evidence type="ECO:0000256" key="1">
    <source>
        <dbReference type="ARBA" id="ARBA00005059"/>
    </source>
</evidence>
<dbReference type="InterPro" id="IPR006151">
    <property type="entry name" value="Shikm_DH/Glu-tRNA_Rdtase"/>
</dbReference>
<dbReference type="InterPro" id="IPR015895">
    <property type="entry name" value="4pyrrol_synth_GluRdtase_N"/>
</dbReference>
<dbReference type="PROSITE" id="PS00747">
    <property type="entry name" value="GLUTR"/>
    <property type="match status" value="1"/>
</dbReference>
<evidence type="ECO:0000259" key="15">
    <source>
        <dbReference type="Pfam" id="PF01488"/>
    </source>
</evidence>
<evidence type="ECO:0000256" key="7">
    <source>
        <dbReference type="ARBA" id="ARBA00047464"/>
    </source>
</evidence>
<feature type="binding site" evidence="8 11">
    <location>
        <begin position="179"/>
        <end position="184"/>
    </location>
    <ligand>
        <name>NADP(+)</name>
        <dbReference type="ChEBI" id="CHEBI:58349"/>
    </ligand>
</feature>
<feature type="domain" description="Tetrapyrrole biosynthesis glutamyl-tRNA reductase dimerisation" evidence="14">
    <location>
        <begin position="316"/>
        <end position="408"/>
    </location>
</feature>
<dbReference type="Gene3D" id="3.30.460.30">
    <property type="entry name" value="Glutamyl-tRNA reductase, N-terminal domain"/>
    <property type="match status" value="1"/>
</dbReference>
<evidence type="ECO:0000259" key="16">
    <source>
        <dbReference type="Pfam" id="PF05201"/>
    </source>
</evidence>
<dbReference type="NCBIfam" id="TIGR01035">
    <property type="entry name" value="hemA"/>
    <property type="match status" value="1"/>
</dbReference>
<keyword evidence="5 8" id="KW-0560">Oxidoreductase</keyword>
<feature type="binding site" evidence="8 10">
    <location>
        <position position="99"/>
    </location>
    <ligand>
        <name>substrate</name>
    </ligand>
</feature>
<evidence type="ECO:0000256" key="10">
    <source>
        <dbReference type="PIRSR" id="PIRSR000445-2"/>
    </source>
</evidence>
<dbReference type="PIRSF" id="PIRSF000445">
    <property type="entry name" value="4pyrrol_synth_GluRdtase"/>
    <property type="match status" value="1"/>
</dbReference>
<evidence type="ECO:0000256" key="2">
    <source>
        <dbReference type="ARBA" id="ARBA00005916"/>
    </source>
</evidence>
<dbReference type="AlphaFoldDB" id="A0A498GZG2"/>
<keyword evidence="6 8" id="KW-0627">Porphyrin biosynthesis</keyword>
<evidence type="ECO:0000256" key="12">
    <source>
        <dbReference type="PIRSR" id="PIRSR000445-4"/>
    </source>
</evidence>
<dbReference type="EC" id="1.2.1.70" evidence="3 8"/>
<dbReference type="GO" id="GO:0050661">
    <property type="term" value="F:NADP binding"/>
    <property type="evidence" value="ECO:0007669"/>
    <property type="project" value="InterPro"/>
</dbReference>
<dbReference type="CDD" id="cd05213">
    <property type="entry name" value="NAD_bind_Glutamyl_tRNA_reduct"/>
    <property type="match status" value="1"/>
</dbReference>
<dbReference type="GO" id="GO:0008883">
    <property type="term" value="F:glutamyl-tRNA reductase activity"/>
    <property type="evidence" value="ECO:0007669"/>
    <property type="project" value="UniProtKB-UniRule"/>
</dbReference>
<feature type="domain" description="Quinate/shikimate 5-dehydrogenase/glutamyl-tRNA reductase" evidence="15">
    <location>
        <begin position="162"/>
        <end position="302"/>
    </location>
</feature>
<evidence type="ECO:0000256" key="9">
    <source>
        <dbReference type="PIRSR" id="PIRSR000445-1"/>
    </source>
</evidence>
<comment type="subunit">
    <text evidence="8">Homodimer.</text>
</comment>
<organism evidence="17 18">
    <name type="scientific">Methanoculleus taiwanensis</name>
    <dbReference type="NCBI Taxonomy" id="1550565"/>
    <lineage>
        <taxon>Archaea</taxon>
        <taxon>Methanobacteriati</taxon>
        <taxon>Methanobacteriota</taxon>
        <taxon>Stenosarchaea group</taxon>
        <taxon>Methanomicrobia</taxon>
        <taxon>Methanomicrobiales</taxon>
        <taxon>Methanomicrobiaceae</taxon>
        <taxon>Methanoculleus</taxon>
    </lineage>
</organism>
<feature type="active site" description="Nucleophile" evidence="8 9">
    <location>
        <position position="52"/>
    </location>
</feature>
<dbReference type="SUPFAM" id="SSF51735">
    <property type="entry name" value="NAD(P)-binding Rossmann-fold domains"/>
    <property type="match status" value="1"/>
</dbReference>
<dbReference type="RefSeq" id="WP_241648111.1">
    <property type="nucleotide sequence ID" value="NZ_LHQS01000003.1"/>
</dbReference>
<comment type="function">
    <text evidence="8">Catalyzes the NADPH-dependent reduction of glutamyl-tRNA(Glu) to glutamate 1-semialdehyde (GSA).</text>
</comment>
<dbReference type="InterPro" id="IPR036343">
    <property type="entry name" value="GluRdtase_N_sf"/>
</dbReference>
<evidence type="ECO:0000313" key="17">
    <source>
        <dbReference type="EMBL" id="RXE55475.1"/>
    </source>
</evidence>
<dbReference type="Pfam" id="PF05201">
    <property type="entry name" value="GlutR_N"/>
    <property type="match status" value="1"/>
</dbReference>
<dbReference type="PANTHER" id="PTHR43013:SF1">
    <property type="entry name" value="GLUTAMYL-TRNA REDUCTASE"/>
    <property type="match status" value="1"/>
</dbReference>
<evidence type="ECO:0000256" key="3">
    <source>
        <dbReference type="ARBA" id="ARBA00012970"/>
    </source>
</evidence>
<comment type="miscellaneous">
    <text evidence="8">During catalysis, the active site Cys acts as a nucleophile attacking the alpha-carbonyl group of tRNA-bound glutamate with the formation of a thioester intermediate between enzyme and glutamate, and the concomitant release of tRNA(Glu). The thioester intermediate is finally reduced by direct hydride transfer from NADPH, to form the product GSA.</text>
</comment>
<feature type="binding site" evidence="8 10">
    <location>
        <begin position="104"/>
        <end position="106"/>
    </location>
    <ligand>
        <name>substrate</name>
    </ligand>
</feature>
<feature type="binding site" evidence="8 10">
    <location>
        <position position="110"/>
    </location>
    <ligand>
        <name>substrate</name>
    </ligand>
</feature>
<dbReference type="GO" id="GO:0019353">
    <property type="term" value="P:protoporphyrinogen IX biosynthetic process from glutamate"/>
    <property type="evidence" value="ECO:0007669"/>
    <property type="project" value="TreeGrafter"/>
</dbReference>
<dbReference type="Pfam" id="PF00745">
    <property type="entry name" value="GlutR_dimer"/>
    <property type="match status" value="1"/>
</dbReference>
<dbReference type="InterPro" id="IPR018214">
    <property type="entry name" value="GluRdtase_CS"/>
</dbReference>
<name>A0A498GZG2_9EURY</name>
<dbReference type="EMBL" id="LHQS01000003">
    <property type="protein sequence ID" value="RXE55475.1"/>
    <property type="molecule type" value="Genomic_DNA"/>
</dbReference>
<dbReference type="InterPro" id="IPR036291">
    <property type="entry name" value="NAD(P)-bd_dom_sf"/>
</dbReference>
<dbReference type="InterPro" id="IPR000343">
    <property type="entry name" value="4pyrrol_synth_GluRdtase"/>
</dbReference>